<proteinExistence type="predicted"/>
<dbReference type="Proteomes" id="UP000019374">
    <property type="component" value="Unassembled WGS sequence"/>
</dbReference>
<feature type="region of interest" description="Disordered" evidence="1">
    <location>
        <begin position="36"/>
        <end position="60"/>
    </location>
</feature>
<protein>
    <submittedName>
        <fullName evidence="2">Uncharacterized protein</fullName>
    </submittedName>
</protein>
<reference evidence="2 3" key="1">
    <citation type="journal article" date="2013" name="Chin. Sci. Bull.">
        <title>Genome survey uncovers the secrets of sex and lifestyle in caterpillar fungus.</title>
        <authorList>
            <person name="Hu X."/>
            <person name="Zhang Y."/>
            <person name="Xiao G."/>
            <person name="Zheng P."/>
            <person name="Xia Y."/>
            <person name="Zhang X."/>
            <person name="St Leger R.J."/>
            <person name="Liu X."/>
            <person name="Wang C."/>
        </authorList>
    </citation>
    <scope>NUCLEOTIDE SEQUENCE [LARGE SCALE GENOMIC DNA]</scope>
    <source>
        <strain evidence="3">Co18 / CGMCC 3.14243</strain>
        <tissue evidence="2">Fruit-body</tissue>
    </source>
</reference>
<dbReference type="AlphaFoldDB" id="T5AMP5"/>
<sequence>MGSPSTQGILLPYQHNDRIQAVGPLAAPRASLEVGLPDGAVRGRGRVQQPPHVPAAGPGEKGPLAVVIIVERLSGSVAEKPRRLTPEAVGMLADGDAVDEHPVVAEEKALHKARLSAHVRHQVGHSEV</sequence>
<dbReference type="HOGENOM" id="CLU_1960234_0_0_1"/>
<accession>T5AMP5</accession>
<evidence type="ECO:0000256" key="1">
    <source>
        <dbReference type="SAM" id="MobiDB-lite"/>
    </source>
</evidence>
<dbReference type="EMBL" id="KE652246">
    <property type="protein sequence ID" value="EQL03027.1"/>
    <property type="molecule type" value="Genomic_DNA"/>
</dbReference>
<gene>
    <name evidence="2" type="ORF">OCS_01271</name>
</gene>
<name>T5AMP5_OPHSC</name>
<organism evidence="2 3">
    <name type="scientific">Ophiocordyceps sinensis (strain Co18 / CGMCC 3.14243)</name>
    <name type="common">Yarsagumba caterpillar fungus</name>
    <name type="synonym">Hirsutella sinensis</name>
    <dbReference type="NCBI Taxonomy" id="911162"/>
    <lineage>
        <taxon>Eukaryota</taxon>
        <taxon>Fungi</taxon>
        <taxon>Dikarya</taxon>
        <taxon>Ascomycota</taxon>
        <taxon>Pezizomycotina</taxon>
        <taxon>Sordariomycetes</taxon>
        <taxon>Hypocreomycetidae</taxon>
        <taxon>Hypocreales</taxon>
        <taxon>Ophiocordycipitaceae</taxon>
        <taxon>Ophiocordyceps</taxon>
    </lineage>
</organism>
<evidence type="ECO:0000313" key="3">
    <source>
        <dbReference type="Proteomes" id="UP000019374"/>
    </source>
</evidence>
<evidence type="ECO:0000313" key="2">
    <source>
        <dbReference type="EMBL" id="EQL03027.1"/>
    </source>
</evidence>